<gene>
    <name evidence="2" type="ORF">APLA_LOCUS16686</name>
    <name evidence="3" type="ORF">APLA_LOCUS17442</name>
</gene>
<accession>A0A8S1BNT7</accession>
<organism evidence="3 4">
    <name type="scientific">Arctia plantaginis</name>
    <name type="common">Wood tiger moth</name>
    <name type="synonym">Phalaena plantaginis</name>
    <dbReference type="NCBI Taxonomy" id="874455"/>
    <lineage>
        <taxon>Eukaryota</taxon>
        <taxon>Metazoa</taxon>
        <taxon>Ecdysozoa</taxon>
        <taxon>Arthropoda</taxon>
        <taxon>Hexapoda</taxon>
        <taxon>Insecta</taxon>
        <taxon>Pterygota</taxon>
        <taxon>Neoptera</taxon>
        <taxon>Endopterygota</taxon>
        <taxon>Lepidoptera</taxon>
        <taxon>Glossata</taxon>
        <taxon>Ditrysia</taxon>
        <taxon>Noctuoidea</taxon>
        <taxon>Erebidae</taxon>
        <taxon>Arctiinae</taxon>
        <taxon>Arctia</taxon>
    </lineage>
</organism>
<evidence type="ECO:0000313" key="2">
    <source>
        <dbReference type="EMBL" id="CAB3259711.1"/>
    </source>
</evidence>
<sequence length="147" mass="16167">MAPGIHPPCTPTSSCTPQRCHPTPPPCPKPEKCLERSSKKGSKPCPSAVSILATKSKLKCSDCSKCGGRTNVKNQNKIIKKYLKTKRKESKLKAEDSRSGTHRYEDYLKKKKGSARYADPCCQGKGHRGVLDAKKTPRSRGKKCVIL</sequence>
<evidence type="ECO:0000313" key="3">
    <source>
        <dbReference type="EMBL" id="CAB3260377.1"/>
    </source>
</evidence>
<dbReference type="Proteomes" id="UP000494106">
    <property type="component" value="Unassembled WGS sequence"/>
</dbReference>
<dbReference type="Proteomes" id="UP000494256">
    <property type="component" value="Unassembled WGS sequence"/>
</dbReference>
<feature type="compositionally biased region" description="Basic and acidic residues" evidence="1">
    <location>
        <begin position="29"/>
        <end position="38"/>
    </location>
</feature>
<dbReference type="EMBL" id="CADEBC010000733">
    <property type="protein sequence ID" value="CAB3260377.1"/>
    <property type="molecule type" value="Genomic_DNA"/>
</dbReference>
<dbReference type="OrthoDB" id="7150300at2759"/>
<reference evidence="4 5" key="1">
    <citation type="submission" date="2020-04" db="EMBL/GenBank/DDBJ databases">
        <authorList>
            <person name="Wallbank WR R."/>
            <person name="Pardo Diaz C."/>
            <person name="Kozak K."/>
            <person name="Martin S."/>
            <person name="Jiggins C."/>
            <person name="Moest M."/>
            <person name="Warren A I."/>
            <person name="Byers J.R.P. K."/>
            <person name="Montejo-Kovacevich G."/>
            <person name="Yen C E."/>
        </authorList>
    </citation>
    <scope>NUCLEOTIDE SEQUENCE [LARGE SCALE GENOMIC DNA]</scope>
</reference>
<feature type="region of interest" description="Disordered" evidence="1">
    <location>
        <begin position="1"/>
        <end position="47"/>
    </location>
</feature>
<protein>
    <submittedName>
        <fullName evidence="3">Uncharacterized protein</fullName>
    </submittedName>
</protein>
<evidence type="ECO:0000313" key="4">
    <source>
        <dbReference type="Proteomes" id="UP000494106"/>
    </source>
</evidence>
<evidence type="ECO:0000313" key="5">
    <source>
        <dbReference type="Proteomes" id="UP000494256"/>
    </source>
</evidence>
<dbReference type="AlphaFoldDB" id="A0A8S1BNT7"/>
<feature type="compositionally biased region" description="Basic and acidic residues" evidence="1">
    <location>
        <begin position="91"/>
        <end position="107"/>
    </location>
</feature>
<name>A0A8S1BNT7_ARCPL</name>
<dbReference type="EMBL" id="CADEBD010000745">
    <property type="protein sequence ID" value="CAB3259711.1"/>
    <property type="molecule type" value="Genomic_DNA"/>
</dbReference>
<comment type="caution">
    <text evidence="3">The sequence shown here is derived from an EMBL/GenBank/DDBJ whole genome shotgun (WGS) entry which is preliminary data.</text>
</comment>
<keyword evidence="4" id="KW-1185">Reference proteome</keyword>
<feature type="compositionally biased region" description="Low complexity" evidence="1">
    <location>
        <begin position="11"/>
        <end position="21"/>
    </location>
</feature>
<proteinExistence type="predicted"/>
<feature type="compositionally biased region" description="Pro residues" evidence="1">
    <location>
        <begin position="1"/>
        <end position="10"/>
    </location>
</feature>
<evidence type="ECO:0000256" key="1">
    <source>
        <dbReference type="SAM" id="MobiDB-lite"/>
    </source>
</evidence>
<feature type="region of interest" description="Disordered" evidence="1">
    <location>
        <begin position="86"/>
        <end position="107"/>
    </location>
</feature>